<gene>
    <name evidence="8" type="primary">hisC</name>
    <name evidence="6" type="synonym">pat</name>
    <name evidence="8" type="ORF">HGA05_15255</name>
</gene>
<comment type="function">
    <text evidence="6">Aminotransferase that catalyzes the conversion of aromatic amino acids and 2-oxoglutarate into corresponding aromatic oxo acids and L-glutamate.</text>
</comment>
<comment type="similarity">
    <text evidence="6">Belongs to the class-II pyridoxal-phosphate-dependent aminotransferase family.</text>
</comment>
<dbReference type="GO" id="GO:0008793">
    <property type="term" value="F:aromatic-amino-acid transaminase activity"/>
    <property type="evidence" value="ECO:0007669"/>
    <property type="project" value="UniProtKB-UniRule"/>
</dbReference>
<dbReference type="InterPro" id="IPR005861">
    <property type="entry name" value="HisP_aminotrans"/>
</dbReference>
<feature type="modified residue" description="N6-(pyridoxal phosphate)lysine" evidence="6">
    <location>
        <position position="218"/>
    </location>
</feature>
<protein>
    <recommendedName>
        <fullName evidence="6">Aromatic amino acid aminotransferase</fullName>
        <shortName evidence="6">ArAT</shortName>
        <ecNumber evidence="6">2.6.1.57</ecNumber>
    </recommendedName>
</protein>
<comment type="catalytic activity">
    <reaction evidence="6">
        <text>an aromatic L-alpha-amino acid + 2-oxoglutarate = an aromatic oxo-acid + L-glutamate</text>
        <dbReference type="Rhea" id="RHEA:17533"/>
        <dbReference type="ChEBI" id="CHEBI:16810"/>
        <dbReference type="ChEBI" id="CHEBI:29985"/>
        <dbReference type="ChEBI" id="CHEBI:73309"/>
        <dbReference type="ChEBI" id="CHEBI:84824"/>
        <dbReference type="EC" id="2.6.1.57"/>
    </reaction>
</comment>
<dbReference type="RefSeq" id="WP_006371710.1">
    <property type="nucleotide sequence ID" value="NZ_CP073075.1"/>
</dbReference>
<evidence type="ECO:0000313" key="8">
    <source>
        <dbReference type="EMBL" id="NKY02926.1"/>
    </source>
</evidence>
<evidence type="ECO:0000259" key="7">
    <source>
        <dbReference type="Pfam" id="PF00155"/>
    </source>
</evidence>
<dbReference type="CDD" id="cd00609">
    <property type="entry name" value="AAT_like"/>
    <property type="match status" value="1"/>
</dbReference>
<comment type="subunit">
    <text evidence="2 6">Homodimer.</text>
</comment>
<dbReference type="GO" id="GO:0030170">
    <property type="term" value="F:pyridoxal phosphate binding"/>
    <property type="evidence" value="ECO:0007669"/>
    <property type="project" value="UniProtKB-UniRule"/>
</dbReference>
<dbReference type="SUPFAM" id="SSF53383">
    <property type="entry name" value="PLP-dependent transferases"/>
    <property type="match status" value="1"/>
</dbReference>
<dbReference type="GO" id="GO:0004400">
    <property type="term" value="F:histidinol-phosphate transaminase activity"/>
    <property type="evidence" value="ECO:0007669"/>
    <property type="project" value="InterPro"/>
</dbReference>
<keyword evidence="5 6" id="KW-0663">Pyridoxal phosphate</keyword>
<dbReference type="PANTHER" id="PTHR43643">
    <property type="entry name" value="HISTIDINOL-PHOSPHATE AMINOTRANSFERASE 2"/>
    <property type="match status" value="1"/>
</dbReference>
<dbReference type="PROSITE" id="PS00599">
    <property type="entry name" value="AA_TRANSFER_CLASS_2"/>
    <property type="match status" value="1"/>
</dbReference>
<dbReference type="InterPro" id="IPR001917">
    <property type="entry name" value="Aminotrans_II_pyridoxalP_BS"/>
</dbReference>
<comment type="cofactor">
    <cofactor evidence="1 6">
        <name>pyridoxal 5'-phosphate</name>
        <dbReference type="ChEBI" id="CHEBI:597326"/>
    </cofactor>
</comment>
<dbReference type="InterPro" id="IPR024892">
    <property type="entry name" value="ArAT"/>
</dbReference>
<keyword evidence="4 6" id="KW-0808">Transferase</keyword>
<dbReference type="InterPro" id="IPR004839">
    <property type="entry name" value="Aminotransferase_I/II_large"/>
</dbReference>
<dbReference type="InterPro" id="IPR015421">
    <property type="entry name" value="PyrdxlP-dep_Trfase_major"/>
</dbReference>
<evidence type="ECO:0000256" key="3">
    <source>
        <dbReference type="ARBA" id="ARBA00022576"/>
    </source>
</evidence>
<dbReference type="HAMAP" id="MF_01513">
    <property type="entry name" value="Phe_aminotrans_2"/>
    <property type="match status" value="1"/>
</dbReference>
<dbReference type="InterPro" id="IPR015424">
    <property type="entry name" value="PyrdxlP-dep_Trfase"/>
</dbReference>
<proteinExistence type="inferred from homology"/>
<accession>A0A846WPL8</accession>
<organism evidence="8 9">
    <name type="scientific">Gordonia polyisoprenivorans</name>
    <dbReference type="NCBI Taxonomy" id="84595"/>
    <lineage>
        <taxon>Bacteria</taxon>
        <taxon>Bacillati</taxon>
        <taxon>Actinomycetota</taxon>
        <taxon>Actinomycetes</taxon>
        <taxon>Mycobacteriales</taxon>
        <taxon>Gordoniaceae</taxon>
        <taxon>Gordonia</taxon>
    </lineage>
</organism>
<dbReference type="InterPro" id="IPR050106">
    <property type="entry name" value="HistidinolP_aminotransfase"/>
</dbReference>
<reference evidence="8 9" key="1">
    <citation type="submission" date="2020-04" db="EMBL/GenBank/DDBJ databases">
        <title>MicrobeNet Type strains.</title>
        <authorList>
            <person name="Nicholson A.C."/>
        </authorList>
    </citation>
    <scope>NUCLEOTIDE SEQUENCE [LARGE SCALE GENOMIC DNA]</scope>
    <source>
        <strain evidence="8 9">ATCC BAA-14</strain>
    </source>
</reference>
<dbReference type="NCBIfam" id="NF002878">
    <property type="entry name" value="PRK03321.1"/>
    <property type="match status" value="1"/>
</dbReference>
<dbReference type="PANTHER" id="PTHR43643:SF3">
    <property type="entry name" value="HISTIDINOL-PHOSPHATE AMINOTRANSFERASE"/>
    <property type="match status" value="1"/>
</dbReference>
<name>A0A846WPL8_9ACTN</name>
<dbReference type="EC" id="2.6.1.57" evidence="6"/>
<evidence type="ECO:0000313" key="9">
    <source>
        <dbReference type="Proteomes" id="UP000563898"/>
    </source>
</evidence>
<evidence type="ECO:0000256" key="6">
    <source>
        <dbReference type="HAMAP-Rule" id="MF_01513"/>
    </source>
</evidence>
<dbReference type="GO" id="GO:0000105">
    <property type="term" value="P:L-histidine biosynthetic process"/>
    <property type="evidence" value="ECO:0007669"/>
    <property type="project" value="InterPro"/>
</dbReference>
<evidence type="ECO:0000256" key="2">
    <source>
        <dbReference type="ARBA" id="ARBA00011738"/>
    </source>
</evidence>
<dbReference type="Gene3D" id="3.40.640.10">
    <property type="entry name" value="Type I PLP-dependent aspartate aminotransferase-like (Major domain)"/>
    <property type="match status" value="1"/>
</dbReference>
<dbReference type="InterPro" id="IPR015422">
    <property type="entry name" value="PyrdxlP-dep_Trfase_small"/>
</dbReference>
<comment type="caution">
    <text evidence="8">The sequence shown here is derived from an EMBL/GenBank/DDBJ whole genome shotgun (WGS) entry which is preliminary data.</text>
</comment>
<evidence type="ECO:0000256" key="5">
    <source>
        <dbReference type="ARBA" id="ARBA00022898"/>
    </source>
</evidence>
<dbReference type="NCBIfam" id="TIGR01141">
    <property type="entry name" value="hisC"/>
    <property type="match status" value="1"/>
</dbReference>
<dbReference type="AlphaFoldDB" id="A0A846WPL8"/>
<evidence type="ECO:0000256" key="1">
    <source>
        <dbReference type="ARBA" id="ARBA00001933"/>
    </source>
</evidence>
<dbReference type="Proteomes" id="UP000563898">
    <property type="component" value="Unassembled WGS sequence"/>
</dbReference>
<dbReference type="Pfam" id="PF00155">
    <property type="entry name" value="Aminotran_1_2"/>
    <property type="match status" value="1"/>
</dbReference>
<evidence type="ECO:0000256" key="4">
    <source>
        <dbReference type="ARBA" id="ARBA00022679"/>
    </source>
</evidence>
<dbReference type="HAMAP" id="MF_01023">
    <property type="entry name" value="HisC_aminotrans_2"/>
    <property type="match status" value="1"/>
</dbReference>
<feature type="domain" description="Aminotransferase class I/classII large" evidence="7">
    <location>
        <begin position="23"/>
        <end position="339"/>
    </location>
</feature>
<sequence>MTFRIRPDLADLPVYVPGKTFPDAVKLASNEVTFGPLPSVLQAISHAASGVNRYPDNGMVELTDALAKNLGVSPEEIQVGCGSVILCQNLILITCRPGDEVVFGWRSFETYPLATRLVGATPVQVPLTGDDVHDLAAMADAITDRTRLIFVCNPNNPTGTVVTADDLRAFLQSVPSDIVVALDEAYLEYTRLDDDHAYDALELRREFPNLVALRTFSKAYGLAGLRVGYAIGDPEIITALGKAHVPFSVNSVAQAAALACLEAGDELLERTDAVVAERRRVTERLRAAGYRVPDSQANFVWLDLAERSSEFARAAIDAGVVVRPFADDGVRVTVTHLDENDSFLSFAERWIRAD</sequence>
<dbReference type="Gene3D" id="3.90.1150.10">
    <property type="entry name" value="Aspartate Aminotransferase, domain 1"/>
    <property type="match status" value="1"/>
</dbReference>
<dbReference type="EMBL" id="JAAXPC010000008">
    <property type="protein sequence ID" value="NKY02926.1"/>
    <property type="molecule type" value="Genomic_DNA"/>
</dbReference>
<keyword evidence="3 6" id="KW-0032">Aminotransferase</keyword>